<dbReference type="Gene3D" id="2.130.10.120">
    <property type="entry name" value="Prolyl oligopeptidase, N-terminal domain"/>
    <property type="match status" value="1"/>
</dbReference>
<dbReference type="InterPro" id="IPR051543">
    <property type="entry name" value="Serine_Peptidase_S9A"/>
</dbReference>
<dbReference type="Gene3D" id="3.40.50.1820">
    <property type="entry name" value="alpha/beta hydrolase"/>
    <property type="match status" value="1"/>
</dbReference>
<dbReference type="InterPro" id="IPR002470">
    <property type="entry name" value="Peptidase_S9A"/>
</dbReference>
<dbReference type="SUPFAM" id="SSF50993">
    <property type="entry name" value="Peptidase/esterase 'gauge' domain"/>
    <property type="match status" value="1"/>
</dbReference>
<dbReference type="PANTHER" id="PTHR11757">
    <property type="entry name" value="PROTEASE FAMILY S9A OLIGOPEPTIDASE"/>
    <property type="match status" value="1"/>
</dbReference>
<comment type="similarity">
    <text evidence="1">Belongs to the peptidase S9A family.</text>
</comment>
<proteinExistence type="inferred from homology"/>
<keyword evidence="3" id="KW-0378">Hydrolase</keyword>
<keyword evidence="4" id="KW-0720">Serine protease</keyword>
<gene>
    <name evidence="7" type="ORF">METZ01_LOCUS40533</name>
</gene>
<evidence type="ECO:0000256" key="2">
    <source>
        <dbReference type="ARBA" id="ARBA00022670"/>
    </source>
</evidence>
<dbReference type="Pfam" id="PF00326">
    <property type="entry name" value="Peptidase_S9"/>
    <property type="match status" value="1"/>
</dbReference>
<evidence type="ECO:0000256" key="1">
    <source>
        <dbReference type="ARBA" id="ARBA00005228"/>
    </source>
</evidence>
<dbReference type="GO" id="GO:0004252">
    <property type="term" value="F:serine-type endopeptidase activity"/>
    <property type="evidence" value="ECO:0007669"/>
    <property type="project" value="InterPro"/>
</dbReference>
<dbReference type="GO" id="GO:0006508">
    <property type="term" value="P:proteolysis"/>
    <property type="evidence" value="ECO:0007669"/>
    <property type="project" value="UniProtKB-KW"/>
</dbReference>
<reference evidence="7" key="1">
    <citation type="submission" date="2018-05" db="EMBL/GenBank/DDBJ databases">
        <authorList>
            <person name="Lanie J.A."/>
            <person name="Ng W.-L."/>
            <person name="Kazmierczak K.M."/>
            <person name="Andrzejewski T.M."/>
            <person name="Davidsen T.M."/>
            <person name="Wayne K.J."/>
            <person name="Tettelin H."/>
            <person name="Glass J.I."/>
            <person name="Rusch D."/>
            <person name="Podicherti R."/>
            <person name="Tsui H.-C.T."/>
            <person name="Winkler M.E."/>
        </authorList>
    </citation>
    <scope>NUCLEOTIDE SEQUENCE</scope>
</reference>
<evidence type="ECO:0000256" key="3">
    <source>
        <dbReference type="ARBA" id="ARBA00022801"/>
    </source>
</evidence>
<keyword evidence="2" id="KW-0645">Protease</keyword>
<accession>A0A381RA14</accession>
<dbReference type="PANTHER" id="PTHR11757:SF19">
    <property type="entry name" value="PROLYL ENDOPEPTIDASE-LIKE"/>
    <property type="match status" value="1"/>
</dbReference>
<dbReference type="InterPro" id="IPR023302">
    <property type="entry name" value="Pept_S9A_N"/>
</dbReference>
<dbReference type="EMBL" id="UINC01001736">
    <property type="protein sequence ID" value="SUZ87679.1"/>
    <property type="molecule type" value="Genomic_DNA"/>
</dbReference>
<feature type="domain" description="Peptidase S9 prolyl oligopeptidase catalytic" evidence="5">
    <location>
        <begin position="468"/>
        <end position="679"/>
    </location>
</feature>
<dbReference type="InterPro" id="IPR001375">
    <property type="entry name" value="Peptidase_S9_cat"/>
</dbReference>
<feature type="domain" description="Peptidase S9A N-terminal" evidence="6">
    <location>
        <begin position="6"/>
        <end position="407"/>
    </location>
</feature>
<organism evidence="7">
    <name type="scientific">marine metagenome</name>
    <dbReference type="NCBI Taxonomy" id="408172"/>
    <lineage>
        <taxon>unclassified sequences</taxon>
        <taxon>metagenomes</taxon>
        <taxon>ecological metagenomes</taxon>
    </lineage>
</organism>
<dbReference type="InterPro" id="IPR029058">
    <property type="entry name" value="AB_hydrolase_fold"/>
</dbReference>
<evidence type="ECO:0000313" key="7">
    <source>
        <dbReference type="EMBL" id="SUZ87679.1"/>
    </source>
</evidence>
<dbReference type="SUPFAM" id="SSF53474">
    <property type="entry name" value="alpha/beta-Hydrolases"/>
    <property type="match status" value="1"/>
</dbReference>
<name>A0A381RA14_9ZZZZ</name>
<evidence type="ECO:0008006" key="8">
    <source>
        <dbReference type="Google" id="ProtNLM"/>
    </source>
</evidence>
<evidence type="ECO:0000259" key="5">
    <source>
        <dbReference type="Pfam" id="PF00326"/>
    </source>
</evidence>
<dbReference type="Pfam" id="PF02897">
    <property type="entry name" value="Peptidase_S9_N"/>
    <property type="match status" value="1"/>
</dbReference>
<dbReference type="AlphaFoldDB" id="A0A381RA14"/>
<dbReference type="FunFam" id="3.40.50.1820:FF:000005">
    <property type="entry name" value="Prolyl endopeptidase"/>
    <property type="match status" value="1"/>
</dbReference>
<protein>
    <recommendedName>
        <fullName evidence="8">Peptidase S9A N-terminal domain-containing protein</fullName>
    </recommendedName>
</protein>
<evidence type="ECO:0000259" key="6">
    <source>
        <dbReference type="Pfam" id="PF02897"/>
    </source>
</evidence>
<evidence type="ECO:0000256" key="4">
    <source>
        <dbReference type="ARBA" id="ARBA00022825"/>
    </source>
</evidence>
<sequence>MKELNPPNPKKEAVKFESHGVIRVDDYYWMRDDTRKNPEVIDHLKSENKFLEQWFGTDVDKRDQLFEEITSRIPKKEDSFPIPLGSYEYFRRYEPENEHAIYIRRKLKSKKEEIILDVNKLAEKSEFYTLSNWNISPSEDLMALAEDITGRRKYEIKIKDLNSGKFLNDSVKNTSGDMAWSLNGQYLFYVLRAPKTLLPFKVYRHKLGERQSEDQLVYEEKDTTFHVSVGNSRSMKYIEINVSRTTSSETLLIDSNFPESSPIKILAREEDHLYSVEDDSERLLILTNWKAKNFRLMETSLKNSSTKTNWKELVPHREDVLLQSFLAYPLNIVLLEREQGLRQIRIMDRKGQFKRKVKFNDPAYSTYFASNPEYESKKMYFGYTSMRTPDSVYSYDLATGSRKLLKQLEVLGTFSPSVYKVERKNIKARDGTQVPVSLVYRRDKFKKGKNPLFVYGYGSYGYSVDPGFNSNRLSLLDRGFVFAIAHVRGGQELGRQWYEDGKMFNKLNTFYDFIDVTKGLIKQGYADTERVYAAGGSAGGLLIGAVLNMEPELYNGVISNVPFVDVITTMSDPSIPLTTGEYDEWGNPENKDEFEYIMQYSPYDNIDHLEYPSILVTAGLWDSQVQYYEPAKYVAKLREFNQSKHPILMKVNLSAGHSGVSGRFASLEEVAMEYAFLLRIDKEKR</sequence>
<dbReference type="PRINTS" id="PR00862">
    <property type="entry name" value="PROLIGOPTASE"/>
</dbReference>